<dbReference type="GO" id="GO:0061630">
    <property type="term" value="F:ubiquitin protein ligase activity"/>
    <property type="evidence" value="ECO:0007669"/>
    <property type="project" value="TreeGrafter"/>
</dbReference>
<accession>A0A0C9XZN8</accession>
<dbReference type="EMBL" id="KN838609">
    <property type="protein sequence ID" value="KIK01263.1"/>
    <property type="molecule type" value="Genomic_DNA"/>
</dbReference>
<feature type="compositionally biased region" description="Acidic residues" evidence="1">
    <location>
        <begin position="766"/>
        <end position="777"/>
    </location>
</feature>
<dbReference type="AlphaFoldDB" id="A0A0C9XZN8"/>
<keyword evidence="2" id="KW-1133">Transmembrane helix</keyword>
<gene>
    <name evidence="3" type="ORF">K443DRAFT_678526</name>
</gene>
<feature type="transmembrane region" description="Helical" evidence="2">
    <location>
        <begin position="324"/>
        <end position="346"/>
    </location>
</feature>
<evidence type="ECO:0000256" key="2">
    <source>
        <dbReference type="SAM" id="Phobius"/>
    </source>
</evidence>
<feature type="compositionally biased region" description="Polar residues" evidence="1">
    <location>
        <begin position="722"/>
        <end position="744"/>
    </location>
</feature>
<dbReference type="PANTHER" id="PTHR22696:SF1">
    <property type="entry name" value="E3 UBIQUITIN-PROTEIN LIGASE RNF26"/>
    <property type="match status" value="1"/>
</dbReference>
<dbReference type="OrthoDB" id="66726at2759"/>
<name>A0A0C9XZN8_9AGAR</name>
<keyword evidence="4" id="KW-1185">Reference proteome</keyword>
<dbReference type="GO" id="GO:0016567">
    <property type="term" value="P:protein ubiquitination"/>
    <property type="evidence" value="ECO:0007669"/>
    <property type="project" value="TreeGrafter"/>
</dbReference>
<evidence type="ECO:0000256" key="1">
    <source>
        <dbReference type="SAM" id="MobiDB-lite"/>
    </source>
</evidence>
<sequence>MEGAAIVADVPAFTGSSMSYNISLNLSSIFSFLPSRLLARLRKGVLGQPVDPSYISATTAADILAQEQPLLQNAPTPPSNVTAYPGPWGFFTSGYMIGLVLVAVLLHRMQNIIIPSRVPGSPALNRRGRRSPRFAALQNLPFLRRIYNAILPLNFANTSTRLALHLPSMYFLCKVLVLWFVLVLQASSLFPEISAPATEAWRLGWVHRLGSWSQEKQMSEICWTTFCAVCAAFSVEGFVKALDGIGTGFPIGGNINPNTSPFNLVGYAFLLHIYSNPVTHLKQMDGLPTRPDKHVTITIAIPLLQLTIFHALSISKRLSTHRLIPTTLTSLLSLVHFHGTLISHYYKLRYPTPSPTPTQNVIAEQQSAMHSITTTYPLLNYIPNIFETALLGTILLTVILNTLVQILVRGRVERVFSGLGLGLIMSSLQDDDPRHAGITGRIRAFFRSLPHDEDFGVLLLRVGTASLEATGLRGWGNEVAPVPAPIPSRPSRGRRGGPALGGIREYGMVSMGRVGVGFVRSGYQIHDPASAPRRRGRGMFKRMRGLGNEVRKVDVGADFSQGAERGWAEWVWEVVWFVAVMWGVLKGAFKFVWFWVLDRVRGKGRRGVLRRGMVADVREEEIGDSGNADAGGVEEGEGGDDDEMLYQRFLRGENISDDDEDDEVDESAEEDVEDVEEDDEEEVDRQNEALGLFTDLIQTGEREGHHGEMVLAHLVHGLGTNRPASSSMLGSSRTTAMSPSSTGPLTRRKWKDLLSIGDPREREGGLEDLSDEDDEEVSNSRGGYDDDKRERELDMRHVCVVCTIEARDIICWPCRCLAMCDGCRESLASRSAPTKHRCPCCRQIIDGYSRIYIP</sequence>
<dbReference type="PANTHER" id="PTHR22696">
    <property type="entry name" value="E3 UBIQUITIN-PROTEIN LIGASE RNF26"/>
    <property type="match status" value="1"/>
</dbReference>
<feature type="transmembrane region" description="Helical" evidence="2">
    <location>
        <begin position="294"/>
        <end position="312"/>
    </location>
</feature>
<proteinExistence type="predicted"/>
<reference evidence="4" key="2">
    <citation type="submission" date="2015-01" db="EMBL/GenBank/DDBJ databases">
        <title>Evolutionary Origins and Diversification of the Mycorrhizal Mutualists.</title>
        <authorList>
            <consortium name="DOE Joint Genome Institute"/>
            <consortium name="Mycorrhizal Genomics Consortium"/>
            <person name="Kohler A."/>
            <person name="Kuo A."/>
            <person name="Nagy L.G."/>
            <person name="Floudas D."/>
            <person name="Copeland A."/>
            <person name="Barry K.W."/>
            <person name="Cichocki N."/>
            <person name="Veneault-Fourrey C."/>
            <person name="LaButti K."/>
            <person name="Lindquist E.A."/>
            <person name="Lipzen A."/>
            <person name="Lundell T."/>
            <person name="Morin E."/>
            <person name="Murat C."/>
            <person name="Riley R."/>
            <person name="Ohm R."/>
            <person name="Sun H."/>
            <person name="Tunlid A."/>
            <person name="Henrissat B."/>
            <person name="Grigoriev I.V."/>
            <person name="Hibbett D.S."/>
            <person name="Martin F."/>
        </authorList>
    </citation>
    <scope>NUCLEOTIDE SEQUENCE [LARGE SCALE GENOMIC DNA]</scope>
    <source>
        <strain evidence="4">LaAM-08-1</strain>
    </source>
</reference>
<dbReference type="Gene3D" id="3.30.40.10">
    <property type="entry name" value="Zinc/RING finger domain, C3HC4 (zinc finger)"/>
    <property type="match status" value="1"/>
</dbReference>
<feature type="region of interest" description="Disordered" evidence="1">
    <location>
        <begin position="655"/>
        <end position="685"/>
    </location>
</feature>
<feature type="transmembrane region" description="Helical" evidence="2">
    <location>
        <begin position="88"/>
        <end position="107"/>
    </location>
</feature>
<evidence type="ECO:0000313" key="4">
    <source>
        <dbReference type="Proteomes" id="UP000054477"/>
    </source>
</evidence>
<feature type="transmembrane region" description="Helical" evidence="2">
    <location>
        <begin position="574"/>
        <end position="596"/>
    </location>
</feature>
<reference evidence="3 4" key="1">
    <citation type="submission" date="2014-04" db="EMBL/GenBank/DDBJ databases">
        <authorList>
            <consortium name="DOE Joint Genome Institute"/>
            <person name="Kuo A."/>
            <person name="Kohler A."/>
            <person name="Nagy L.G."/>
            <person name="Floudas D."/>
            <person name="Copeland A."/>
            <person name="Barry K.W."/>
            <person name="Cichocki N."/>
            <person name="Veneault-Fourrey C."/>
            <person name="LaButti K."/>
            <person name="Lindquist E.A."/>
            <person name="Lipzen A."/>
            <person name="Lundell T."/>
            <person name="Morin E."/>
            <person name="Murat C."/>
            <person name="Sun H."/>
            <person name="Tunlid A."/>
            <person name="Henrissat B."/>
            <person name="Grigoriev I.V."/>
            <person name="Hibbett D.S."/>
            <person name="Martin F."/>
            <person name="Nordberg H.P."/>
            <person name="Cantor M.N."/>
            <person name="Hua S.X."/>
        </authorList>
    </citation>
    <scope>NUCLEOTIDE SEQUENCE [LARGE SCALE GENOMIC DNA]</scope>
    <source>
        <strain evidence="3 4">LaAM-08-1</strain>
    </source>
</reference>
<feature type="transmembrane region" description="Helical" evidence="2">
    <location>
        <begin position="169"/>
        <end position="190"/>
    </location>
</feature>
<feature type="compositionally biased region" description="Acidic residues" evidence="1">
    <location>
        <begin position="655"/>
        <end position="683"/>
    </location>
</feature>
<keyword evidence="2" id="KW-0472">Membrane</keyword>
<evidence type="ECO:0000313" key="3">
    <source>
        <dbReference type="EMBL" id="KIK01263.1"/>
    </source>
</evidence>
<protein>
    <recommendedName>
        <fullName evidence="5">RING-type domain-containing protein</fullName>
    </recommendedName>
</protein>
<dbReference type="HOGENOM" id="CLU_021856_0_0_1"/>
<dbReference type="GO" id="GO:0006511">
    <property type="term" value="P:ubiquitin-dependent protein catabolic process"/>
    <property type="evidence" value="ECO:0007669"/>
    <property type="project" value="TreeGrafter"/>
</dbReference>
<feature type="region of interest" description="Disordered" evidence="1">
    <location>
        <begin position="722"/>
        <end position="787"/>
    </location>
</feature>
<dbReference type="STRING" id="1095629.A0A0C9XZN8"/>
<dbReference type="Pfam" id="PF13920">
    <property type="entry name" value="zf-C3HC4_3"/>
    <property type="match status" value="1"/>
</dbReference>
<organism evidence="3 4">
    <name type="scientific">Laccaria amethystina LaAM-08-1</name>
    <dbReference type="NCBI Taxonomy" id="1095629"/>
    <lineage>
        <taxon>Eukaryota</taxon>
        <taxon>Fungi</taxon>
        <taxon>Dikarya</taxon>
        <taxon>Basidiomycota</taxon>
        <taxon>Agaricomycotina</taxon>
        <taxon>Agaricomycetes</taxon>
        <taxon>Agaricomycetidae</taxon>
        <taxon>Agaricales</taxon>
        <taxon>Agaricineae</taxon>
        <taxon>Hydnangiaceae</taxon>
        <taxon>Laccaria</taxon>
    </lineage>
</organism>
<feature type="region of interest" description="Disordered" evidence="1">
    <location>
        <begin position="620"/>
        <end position="640"/>
    </location>
</feature>
<evidence type="ECO:0008006" key="5">
    <source>
        <dbReference type="Google" id="ProtNLM"/>
    </source>
</evidence>
<feature type="transmembrane region" description="Helical" evidence="2">
    <location>
        <begin position="385"/>
        <end position="408"/>
    </location>
</feature>
<keyword evidence="2" id="KW-0812">Transmembrane</keyword>
<dbReference type="Proteomes" id="UP000054477">
    <property type="component" value="Unassembled WGS sequence"/>
</dbReference>
<dbReference type="InterPro" id="IPR013083">
    <property type="entry name" value="Znf_RING/FYVE/PHD"/>
</dbReference>